<dbReference type="GO" id="GO:0003677">
    <property type="term" value="F:DNA binding"/>
    <property type="evidence" value="ECO:0007669"/>
    <property type="project" value="UniProtKB-KW"/>
</dbReference>
<dbReference type="Pfam" id="PF01047">
    <property type="entry name" value="MarR"/>
    <property type="match status" value="1"/>
</dbReference>
<dbReference type="SMART" id="SM00347">
    <property type="entry name" value="HTH_MARR"/>
    <property type="match status" value="1"/>
</dbReference>
<dbReference type="PANTHER" id="PTHR42756:SF1">
    <property type="entry name" value="TRANSCRIPTIONAL REPRESSOR OF EMRAB OPERON"/>
    <property type="match status" value="1"/>
</dbReference>
<keyword evidence="2" id="KW-0238">DNA-binding</keyword>
<dbReference type="PRINTS" id="PR00598">
    <property type="entry name" value="HTHMARR"/>
</dbReference>
<evidence type="ECO:0000259" key="4">
    <source>
        <dbReference type="PROSITE" id="PS50995"/>
    </source>
</evidence>
<dbReference type="EMBL" id="DTEN01000125">
    <property type="protein sequence ID" value="HGI74659.1"/>
    <property type="molecule type" value="Genomic_DNA"/>
</dbReference>
<dbReference type="InterPro" id="IPR000835">
    <property type="entry name" value="HTH_MarR-typ"/>
</dbReference>
<accession>A0A7V4DGF5</accession>
<gene>
    <name evidence="5" type="ORF">ENU96_03135</name>
</gene>
<dbReference type="PROSITE" id="PS50995">
    <property type="entry name" value="HTH_MARR_2"/>
    <property type="match status" value="1"/>
</dbReference>
<feature type="domain" description="HTH marR-type" evidence="4">
    <location>
        <begin position="5"/>
        <end position="137"/>
    </location>
</feature>
<keyword evidence="3" id="KW-0804">Transcription</keyword>
<reference evidence="5" key="1">
    <citation type="journal article" date="2020" name="mSystems">
        <title>Genome- and Community-Level Interaction Insights into Carbon Utilization and Element Cycling Functions of Hydrothermarchaeota in Hydrothermal Sediment.</title>
        <authorList>
            <person name="Zhou Z."/>
            <person name="Liu Y."/>
            <person name="Xu W."/>
            <person name="Pan J."/>
            <person name="Luo Z.H."/>
            <person name="Li M."/>
        </authorList>
    </citation>
    <scope>NUCLEOTIDE SEQUENCE [LARGE SCALE GENOMIC DNA]</scope>
    <source>
        <strain evidence="5">SpSt-716</strain>
    </source>
</reference>
<organism evidence="5">
    <name type="scientific">Candidatus Caldatribacterium californiense</name>
    <dbReference type="NCBI Taxonomy" id="1454726"/>
    <lineage>
        <taxon>Bacteria</taxon>
        <taxon>Pseudomonadati</taxon>
        <taxon>Atribacterota</taxon>
        <taxon>Atribacteria</taxon>
        <taxon>Atribacterales</taxon>
        <taxon>Candidatus Caldatribacteriaceae</taxon>
        <taxon>Candidatus Caldatribacterium</taxon>
    </lineage>
</organism>
<dbReference type="InterPro" id="IPR011991">
    <property type="entry name" value="ArsR-like_HTH"/>
</dbReference>
<evidence type="ECO:0000256" key="3">
    <source>
        <dbReference type="ARBA" id="ARBA00023163"/>
    </source>
</evidence>
<sequence>MKNQGTSLHDALLQVIRYHFIRYHHLLGTIGLYRGQPPILGMLWEKDGRTQKEIAEALGLRPPTVTVILRRMERNGLVRRETDPEDLRAVRVYLTERGRNLQKEVERIHRALEKECFFGFTQKERRRLHEFLIRIRENLEKATGKHHTSLEEGDR</sequence>
<dbReference type="CDD" id="cd00090">
    <property type="entry name" value="HTH_ARSR"/>
    <property type="match status" value="1"/>
</dbReference>
<evidence type="ECO:0000313" key="5">
    <source>
        <dbReference type="EMBL" id="HGI74659.1"/>
    </source>
</evidence>
<dbReference type="GO" id="GO:0003700">
    <property type="term" value="F:DNA-binding transcription factor activity"/>
    <property type="evidence" value="ECO:0007669"/>
    <property type="project" value="InterPro"/>
</dbReference>
<dbReference type="PANTHER" id="PTHR42756">
    <property type="entry name" value="TRANSCRIPTIONAL REGULATOR, MARR"/>
    <property type="match status" value="1"/>
</dbReference>
<dbReference type="InterPro" id="IPR036390">
    <property type="entry name" value="WH_DNA-bd_sf"/>
</dbReference>
<proteinExistence type="predicted"/>
<name>A0A7V4DGF5_9BACT</name>
<evidence type="ECO:0000256" key="1">
    <source>
        <dbReference type="ARBA" id="ARBA00023015"/>
    </source>
</evidence>
<keyword evidence="1" id="KW-0805">Transcription regulation</keyword>
<evidence type="ECO:0000256" key="2">
    <source>
        <dbReference type="ARBA" id="ARBA00023125"/>
    </source>
</evidence>
<dbReference type="SUPFAM" id="SSF46785">
    <property type="entry name" value="Winged helix' DNA-binding domain"/>
    <property type="match status" value="1"/>
</dbReference>
<protein>
    <submittedName>
        <fullName evidence="5">MarR family transcriptional regulator</fullName>
    </submittedName>
</protein>
<dbReference type="InterPro" id="IPR036388">
    <property type="entry name" value="WH-like_DNA-bd_sf"/>
</dbReference>
<comment type="caution">
    <text evidence="5">The sequence shown here is derived from an EMBL/GenBank/DDBJ whole genome shotgun (WGS) entry which is preliminary data.</text>
</comment>
<dbReference type="AlphaFoldDB" id="A0A7V4DGF5"/>
<dbReference type="Gene3D" id="1.10.10.10">
    <property type="entry name" value="Winged helix-like DNA-binding domain superfamily/Winged helix DNA-binding domain"/>
    <property type="match status" value="1"/>
</dbReference>